<dbReference type="PANTHER" id="PTHR44203">
    <property type="entry name" value="ETO1-RELATED"/>
    <property type="match status" value="1"/>
</dbReference>
<dbReference type="AlphaFoldDB" id="A0A835LZX2"/>
<dbReference type="InterPro" id="IPR044631">
    <property type="entry name" value="ETO1-like"/>
</dbReference>
<dbReference type="Proteomes" id="UP000631114">
    <property type="component" value="Unassembled WGS sequence"/>
</dbReference>
<dbReference type="PANTHER" id="PTHR44203:SF2">
    <property type="entry name" value="ETO1-LIKE PROTEIN 1"/>
    <property type="match status" value="1"/>
</dbReference>
<accession>A0A835LZX2</accession>
<sequence>MPVTGNLHLFVTSREGAVDLMEYAIAENSNVLATSCLQVFLHDLPNCLSDDRVAMAQNPCSDITSYFLEQLVESSISGRQRQLSFHHLGCAPTSGGKHMTKLNDYLRLLCQQAMFILLLAWLDWISSRDGNNGLVTNSAL</sequence>
<protein>
    <submittedName>
        <fullName evidence="1">Uncharacterized protein</fullName>
    </submittedName>
</protein>
<dbReference type="GO" id="GO:0010105">
    <property type="term" value="P:negative regulation of ethylene-activated signaling pathway"/>
    <property type="evidence" value="ECO:0007669"/>
    <property type="project" value="InterPro"/>
</dbReference>
<reference evidence="1 2" key="1">
    <citation type="submission" date="2020-10" db="EMBL/GenBank/DDBJ databases">
        <title>The Coptis chinensis genome and diversification of protoberbering-type alkaloids.</title>
        <authorList>
            <person name="Wang B."/>
            <person name="Shu S."/>
            <person name="Song C."/>
            <person name="Liu Y."/>
        </authorList>
    </citation>
    <scope>NUCLEOTIDE SEQUENCE [LARGE SCALE GENOMIC DNA]</scope>
    <source>
        <strain evidence="1">HL-2020</strain>
        <tissue evidence="1">Leaf</tissue>
    </source>
</reference>
<proteinExistence type="predicted"/>
<evidence type="ECO:0000313" key="2">
    <source>
        <dbReference type="Proteomes" id="UP000631114"/>
    </source>
</evidence>
<gene>
    <name evidence="1" type="ORF">IFM89_027511</name>
</gene>
<comment type="caution">
    <text evidence="1">The sequence shown here is derived from an EMBL/GenBank/DDBJ whole genome shotgun (WGS) entry which is preliminary data.</text>
</comment>
<dbReference type="EMBL" id="JADFTS010000004">
    <property type="protein sequence ID" value="KAF9611197.1"/>
    <property type="molecule type" value="Genomic_DNA"/>
</dbReference>
<keyword evidence="2" id="KW-1185">Reference proteome</keyword>
<evidence type="ECO:0000313" key="1">
    <source>
        <dbReference type="EMBL" id="KAF9611197.1"/>
    </source>
</evidence>
<organism evidence="1 2">
    <name type="scientific">Coptis chinensis</name>
    <dbReference type="NCBI Taxonomy" id="261450"/>
    <lineage>
        <taxon>Eukaryota</taxon>
        <taxon>Viridiplantae</taxon>
        <taxon>Streptophyta</taxon>
        <taxon>Embryophyta</taxon>
        <taxon>Tracheophyta</taxon>
        <taxon>Spermatophyta</taxon>
        <taxon>Magnoliopsida</taxon>
        <taxon>Ranunculales</taxon>
        <taxon>Ranunculaceae</taxon>
        <taxon>Coptidoideae</taxon>
        <taxon>Coptis</taxon>
    </lineage>
</organism>
<name>A0A835LZX2_9MAGN</name>